<proteinExistence type="predicted"/>
<name>A0AAD4WR66_PRUDU</name>
<reference evidence="1 2" key="1">
    <citation type="journal article" date="2022" name="G3 (Bethesda)">
        <title>Whole-genome sequence and methylome profiling of the almond [Prunus dulcis (Mill.) D.A. Webb] cultivar 'Nonpareil'.</title>
        <authorList>
            <person name="D'Amico-Willman K.M."/>
            <person name="Ouma W.Z."/>
            <person name="Meulia T."/>
            <person name="Sideli G.M."/>
            <person name="Gradziel T.M."/>
            <person name="Fresnedo-Ramirez J."/>
        </authorList>
    </citation>
    <scope>NUCLEOTIDE SEQUENCE [LARGE SCALE GENOMIC DNA]</scope>
    <source>
        <strain evidence="1">Clone GOH B32 T37-40</strain>
    </source>
</reference>
<gene>
    <name evidence="1" type="ORF">L3X38_015148</name>
</gene>
<dbReference type="Proteomes" id="UP001054821">
    <property type="component" value="Chromosome 2"/>
</dbReference>
<evidence type="ECO:0000313" key="1">
    <source>
        <dbReference type="EMBL" id="KAI5347269.1"/>
    </source>
</evidence>
<sequence length="70" mass="8115">MREEFVHVDFENGARTTPRRSKVSNSTFHLTQLLWHHSQFDSNAVGNIDTSGISMFEEVKRVISWHAWVG</sequence>
<accession>A0AAD4WR66</accession>
<dbReference type="EMBL" id="JAJFAZ020000002">
    <property type="protein sequence ID" value="KAI5347269.1"/>
    <property type="molecule type" value="Genomic_DNA"/>
</dbReference>
<comment type="caution">
    <text evidence="1">The sequence shown here is derived from an EMBL/GenBank/DDBJ whole genome shotgun (WGS) entry which is preliminary data.</text>
</comment>
<evidence type="ECO:0000313" key="2">
    <source>
        <dbReference type="Proteomes" id="UP001054821"/>
    </source>
</evidence>
<keyword evidence="2" id="KW-1185">Reference proteome</keyword>
<protein>
    <submittedName>
        <fullName evidence="1">Uncharacterized protein</fullName>
    </submittedName>
</protein>
<organism evidence="1 2">
    <name type="scientific">Prunus dulcis</name>
    <name type="common">Almond</name>
    <name type="synonym">Amygdalus dulcis</name>
    <dbReference type="NCBI Taxonomy" id="3755"/>
    <lineage>
        <taxon>Eukaryota</taxon>
        <taxon>Viridiplantae</taxon>
        <taxon>Streptophyta</taxon>
        <taxon>Embryophyta</taxon>
        <taxon>Tracheophyta</taxon>
        <taxon>Spermatophyta</taxon>
        <taxon>Magnoliopsida</taxon>
        <taxon>eudicotyledons</taxon>
        <taxon>Gunneridae</taxon>
        <taxon>Pentapetalae</taxon>
        <taxon>rosids</taxon>
        <taxon>fabids</taxon>
        <taxon>Rosales</taxon>
        <taxon>Rosaceae</taxon>
        <taxon>Amygdaloideae</taxon>
        <taxon>Amygdaleae</taxon>
        <taxon>Prunus</taxon>
    </lineage>
</organism>
<dbReference type="AlphaFoldDB" id="A0AAD4WR66"/>